<dbReference type="EMBL" id="JAQQXR010000001">
    <property type="protein sequence ID" value="MDC8756445.1"/>
    <property type="molecule type" value="Genomic_DNA"/>
</dbReference>
<feature type="signal peptide" evidence="1">
    <location>
        <begin position="1"/>
        <end position="24"/>
    </location>
</feature>
<sequence>MKNLVALSATLALLAGCGGGGSSASDTPGTSAPALAIYAGTWVEQCDGHQQFSLTMTLASNGTLSASAKTQYYDEVGCTGAIVATSLESQDNQISHTGTTNANVVLSPNGQATPIKFDNVSVTVAPFKRTISGPAVTAGVNHGVAQHCIAFKDGSGICVDDQGIQEGKVIKGGLYTRSNEFFLLIPATNSYVVDEYYTKK</sequence>
<feature type="chain" id="PRO_5046586729" description="Lipoprotein" evidence="1">
    <location>
        <begin position="25"/>
        <end position="200"/>
    </location>
</feature>
<evidence type="ECO:0008006" key="4">
    <source>
        <dbReference type="Google" id="ProtNLM"/>
    </source>
</evidence>
<proteinExistence type="predicted"/>
<name>A0ABT5JW95_9BURK</name>
<accession>A0ABT5JW95</accession>
<reference evidence="2 3" key="1">
    <citation type="submission" date="2022-10" db="EMBL/GenBank/DDBJ databases">
        <title>Janthinobacterium sp. hw3 Genome sequencing.</title>
        <authorList>
            <person name="Park S."/>
        </authorList>
    </citation>
    <scope>NUCLEOTIDE SEQUENCE [LARGE SCALE GENOMIC DNA]</scope>
    <source>
        <strain evidence="3">hw3</strain>
    </source>
</reference>
<dbReference type="Proteomes" id="UP001221208">
    <property type="component" value="Unassembled WGS sequence"/>
</dbReference>
<evidence type="ECO:0000313" key="3">
    <source>
        <dbReference type="Proteomes" id="UP001221208"/>
    </source>
</evidence>
<dbReference type="RefSeq" id="WP_273669077.1">
    <property type="nucleotide sequence ID" value="NZ_JAQQXR010000001.1"/>
</dbReference>
<evidence type="ECO:0000313" key="2">
    <source>
        <dbReference type="EMBL" id="MDC8756445.1"/>
    </source>
</evidence>
<keyword evidence="3" id="KW-1185">Reference proteome</keyword>
<evidence type="ECO:0000256" key="1">
    <source>
        <dbReference type="SAM" id="SignalP"/>
    </source>
</evidence>
<comment type="caution">
    <text evidence="2">The sequence shown here is derived from an EMBL/GenBank/DDBJ whole genome shotgun (WGS) entry which is preliminary data.</text>
</comment>
<gene>
    <name evidence="2" type="ORF">OIK44_02450</name>
</gene>
<protein>
    <recommendedName>
        <fullName evidence="4">Lipoprotein</fullName>
    </recommendedName>
</protein>
<dbReference type="PROSITE" id="PS51257">
    <property type="entry name" value="PROKAR_LIPOPROTEIN"/>
    <property type="match status" value="1"/>
</dbReference>
<organism evidence="2 3">
    <name type="scientific">Janthinobacterium fluminis</name>
    <dbReference type="NCBI Taxonomy" id="2987524"/>
    <lineage>
        <taxon>Bacteria</taxon>
        <taxon>Pseudomonadati</taxon>
        <taxon>Pseudomonadota</taxon>
        <taxon>Betaproteobacteria</taxon>
        <taxon>Burkholderiales</taxon>
        <taxon>Oxalobacteraceae</taxon>
        <taxon>Janthinobacterium</taxon>
    </lineage>
</organism>
<keyword evidence="1" id="KW-0732">Signal</keyword>